<proteinExistence type="predicted"/>
<dbReference type="Proteomes" id="UP001346869">
    <property type="component" value="Unassembled WGS sequence"/>
</dbReference>
<keyword evidence="3" id="KW-1185">Reference proteome</keyword>
<name>A0AAN8AR94_ELEMC</name>
<evidence type="ECO:0000313" key="2">
    <source>
        <dbReference type="EMBL" id="KAK5865664.1"/>
    </source>
</evidence>
<dbReference type="EMBL" id="JAUZQC010000009">
    <property type="protein sequence ID" value="KAK5865664.1"/>
    <property type="molecule type" value="Genomic_DNA"/>
</dbReference>
<accession>A0AAN8AR94</accession>
<gene>
    <name evidence="2" type="ORF">PBY51_019914</name>
</gene>
<feature type="region of interest" description="Disordered" evidence="1">
    <location>
        <begin position="38"/>
        <end position="70"/>
    </location>
</feature>
<reference evidence="2 3" key="2">
    <citation type="journal article" date="2023" name="Mol. Biol. Evol.">
        <title>Genomics of Secondarily Temperate Adaptation in the Only Non-Antarctic Icefish.</title>
        <authorList>
            <person name="Rivera-Colon A.G."/>
            <person name="Rayamajhi N."/>
            <person name="Minhas B.F."/>
            <person name="Madrigal G."/>
            <person name="Bilyk K.T."/>
            <person name="Yoon V."/>
            <person name="Hune M."/>
            <person name="Gregory S."/>
            <person name="Cheng C.H.C."/>
            <person name="Catchen J.M."/>
        </authorList>
    </citation>
    <scope>NUCLEOTIDE SEQUENCE [LARGE SCALE GENOMIC DNA]</scope>
    <source>
        <strain evidence="2">JMC-PN-2008</strain>
    </source>
</reference>
<organism evidence="2 3">
    <name type="scientific">Eleginops maclovinus</name>
    <name type="common">Patagonian blennie</name>
    <name type="synonym">Eleginus maclovinus</name>
    <dbReference type="NCBI Taxonomy" id="56733"/>
    <lineage>
        <taxon>Eukaryota</taxon>
        <taxon>Metazoa</taxon>
        <taxon>Chordata</taxon>
        <taxon>Craniata</taxon>
        <taxon>Vertebrata</taxon>
        <taxon>Euteleostomi</taxon>
        <taxon>Actinopterygii</taxon>
        <taxon>Neopterygii</taxon>
        <taxon>Teleostei</taxon>
        <taxon>Neoteleostei</taxon>
        <taxon>Acanthomorphata</taxon>
        <taxon>Eupercaria</taxon>
        <taxon>Perciformes</taxon>
        <taxon>Notothenioidei</taxon>
        <taxon>Eleginopidae</taxon>
        <taxon>Eleginops</taxon>
    </lineage>
</organism>
<sequence>MFLAPCLIRGRPPHRQACEGQGAGTGLSRQVDITGSFARTPPHISSSWTSGVGADVSTPADGQASVPTAVDHTGPLAWQLWAGQT</sequence>
<dbReference type="AlphaFoldDB" id="A0AAN8AR94"/>
<evidence type="ECO:0000256" key="1">
    <source>
        <dbReference type="SAM" id="MobiDB-lite"/>
    </source>
</evidence>
<comment type="caution">
    <text evidence="2">The sequence shown here is derived from an EMBL/GenBank/DDBJ whole genome shotgun (WGS) entry which is preliminary data.</text>
</comment>
<protein>
    <submittedName>
        <fullName evidence="2">Uncharacterized protein</fullName>
    </submittedName>
</protein>
<reference evidence="2 3" key="1">
    <citation type="journal article" date="2023" name="Genes (Basel)">
        <title>Chromosome-Level Genome Assembly and Circadian Gene Repertoire of the Patagonia Blennie Eleginops maclovinus-The Closest Ancestral Proxy of Antarctic Cryonotothenioids.</title>
        <authorList>
            <person name="Cheng C.C."/>
            <person name="Rivera-Colon A.G."/>
            <person name="Minhas B.F."/>
            <person name="Wilson L."/>
            <person name="Rayamajhi N."/>
            <person name="Vargas-Chacoff L."/>
            <person name="Catchen J.M."/>
        </authorList>
    </citation>
    <scope>NUCLEOTIDE SEQUENCE [LARGE SCALE GENOMIC DNA]</scope>
    <source>
        <strain evidence="2">JMC-PN-2008</strain>
    </source>
</reference>
<evidence type="ECO:0000313" key="3">
    <source>
        <dbReference type="Proteomes" id="UP001346869"/>
    </source>
</evidence>